<comment type="caution">
    <text evidence="2">The sequence shown here is derived from an EMBL/GenBank/DDBJ whole genome shotgun (WGS) entry which is preliminary data.</text>
</comment>
<feature type="compositionally biased region" description="Low complexity" evidence="1">
    <location>
        <begin position="249"/>
        <end position="260"/>
    </location>
</feature>
<feature type="compositionally biased region" description="Polar residues" evidence="1">
    <location>
        <begin position="214"/>
        <end position="231"/>
    </location>
</feature>
<feature type="region of interest" description="Disordered" evidence="1">
    <location>
        <begin position="154"/>
        <end position="293"/>
    </location>
</feature>
<evidence type="ECO:0000256" key="1">
    <source>
        <dbReference type="SAM" id="MobiDB-lite"/>
    </source>
</evidence>
<dbReference type="Proteomes" id="UP000192596">
    <property type="component" value="Unassembled WGS sequence"/>
</dbReference>
<protein>
    <submittedName>
        <fullName evidence="2">Uncharacterized protein</fullName>
    </submittedName>
</protein>
<dbReference type="EMBL" id="NAJO01000035">
    <property type="protein sequence ID" value="OQO00381.1"/>
    <property type="molecule type" value="Genomic_DNA"/>
</dbReference>
<name>A0A1V8SN44_9PEZI</name>
<feature type="compositionally biased region" description="Polar residues" evidence="1">
    <location>
        <begin position="265"/>
        <end position="281"/>
    </location>
</feature>
<dbReference type="AlphaFoldDB" id="A0A1V8SN44"/>
<keyword evidence="3" id="KW-1185">Reference proteome</keyword>
<reference evidence="3" key="1">
    <citation type="submission" date="2017-03" db="EMBL/GenBank/DDBJ databases">
        <title>Genomes of endolithic fungi from Antarctica.</title>
        <authorList>
            <person name="Coleine C."/>
            <person name="Masonjones S."/>
            <person name="Stajich J.E."/>
        </authorList>
    </citation>
    <scope>NUCLEOTIDE SEQUENCE [LARGE SCALE GENOMIC DNA]</scope>
    <source>
        <strain evidence="3">CCFEE 5527</strain>
    </source>
</reference>
<proteinExistence type="predicted"/>
<sequence length="485" mass="48119">MILTSTGLDMSSAALDIATGGTSSNRYVTEFYREWNGLVGPAEGMNIVPKSVDFDALTKPDPVAYYFGAGWQSGGVGAGPPGCNEVTSGFQDIMNPRGPAPECATVFKDLYHAQLAVPKAVRALDPAWAQCDVPLYGIYDPPIALQAAGAVKGPVGATTTTSASDPQTTGVAATPPSTPVVPTPTATGSAQQDNQPTTTASASDPSSTPEDHNPGNSGSGSTTVPMDSPSATAEGHDPINSDPGAGNLPSPSGGQDSPSPVVYTLPSTTYTLIPPASNTVRPGSGPSDQVSPVQSSVLVMGSQTLILGGSTQVIEGHTIALGSAGLVVDGSTALPSPTGSQQGQGVPGAVVYTLPSATYMLSPVVASESAPSGSDSPDQASLGQASPFQASVLVIGSHTLTLGGSTQVVNGHTVALGSSGLVVDGVTATAQPVQSTASSIVDPGQSGSGTSASPSVSVQTASSADRNGAISVWIFGSIALLYALT</sequence>
<feature type="compositionally biased region" description="Low complexity" evidence="1">
    <location>
        <begin position="183"/>
        <end position="208"/>
    </location>
</feature>
<feature type="region of interest" description="Disordered" evidence="1">
    <location>
        <begin position="433"/>
        <end position="456"/>
    </location>
</feature>
<gene>
    <name evidence="2" type="ORF">B0A48_13729</name>
</gene>
<feature type="compositionally biased region" description="Low complexity" evidence="1">
    <location>
        <begin position="157"/>
        <end position="175"/>
    </location>
</feature>
<feature type="compositionally biased region" description="Low complexity" evidence="1">
    <location>
        <begin position="443"/>
        <end position="456"/>
    </location>
</feature>
<evidence type="ECO:0000313" key="3">
    <source>
        <dbReference type="Proteomes" id="UP000192596"/>
    </source>
</evidence>
<dbReference type="InParanoid" id="A0A1V8SN44"/>
<dbReference type="OrthoDB" id="3944128at2759"/>
<evidence type="ECO:0000313" key="2">
    <source>
        <dbReference type="EMBL" id="OQO00381.1"/>
    </source>
</evidence>
<organism evidence="2 3">
    <name type="scientific">Cryoendolithus antarcticus</name>
    <dbReference type="NCBI Taxonomy" id="1507870"/>
    <lineage>
        <taxon>Eukaryota</taxon>
        <taxon>Fungi</taxon>
        <taxon>Dikarya</taxon>
        <taxon>Ascomycota</taxon>
        <taxon>Pezizomycotina</taxon>
        <taxon>Dothideomycetes</taxon>
        <taxon>Dothideomycetidae</taxon>
        <taxon>Cladosporiales</taxon>
        <taxon>Cladosporiaceae</taxon>
        <taxon>Cryoendolithus</taxon>
    </lineage>
</organism>
<accession>A0A1V8SN44</accession>